<organism evidence="9 10">
    <name type="scientific">Brachionus plicatilis</name>
    <name type="common">Marine rotifer</name>
    <name type="synonym">Brachionus muelleri</name>
    <dbReference type="NCBI Taxonomy" id="10195"/>
    <lineage>
        <taxon>Eukaryota</taxon>
        <taxon>Metazoa</taxon>
        <taxon>Spiralia</taxon>
        <taxon>Gnathifera</taxon>
        <taxon>Rotifera</taxon>
        <taxon>Eurotatoria</taxon>
        <taxon>Monogononta</taxon>
        <taxon>Pseudotrocha</taxon>
        <taxon>Ploima</taxon>
        <taxon>Brachionidae</taxon>
        <taxon>Brachionus</taxon>
    </lineage>
</organism>
<dbReference type="InterPro" id="IPR034804">
    <property type="entry name" value="SQR/QFR_C/D"/>
</dbReference>
<evidence type="ECO:0000256" key="5">
    <source>
        <dbReference type="ARBA" id="ARBA00022989"/>
    </source>
</evidence>
<dbReference type="Gene3D" id="1.20.1300.10">
    <property type="entry name" value="Fumarate reductase/succinate dehydrogenase, transmembrane subunit"/>
    <property type="match status" value="1"/>
</dbReference>
<keyword evidence="10" id="KW-1185">Reference proteome</keyword>
<dbReference type="GO" id="GO:0016020">
    <property type="term" value="C:membrane"/>
    <property type="evidence" value="ECO:0007669"/>
    <property type="project" value="UniProtKB-SubCell"/>
</dbReference>
<dbReference type="GO" id="GO:0006099">
    <property type="term" value="P:tricarboxylic acid cycle"/>
    <property type="evidence" value="ECO:0007669"/>
    <property type="project" value="InterPro"/>
</dbReference>
<feature type="transmembrane region" description="Helical" evidence="8">
    <location>
        <begin position="66"/>
        <end position="89"/>
    </location>
</feature>
<keyword evidence="3 8" id="KW-0812">Transmembrane</keyword>
<dbReference type="GO" id="GO:0006121">
    <property type="term" value="P:mitochondrial electron transport, succinate to ubiquinone"/>
    <property type="evidence" value="ECO:0007669"/>
    <property type="project" value="TreeGrafter"/>
</dbReference>
<dbReference type="CDD" id="cd03499">
    <property type="entry name" value="SQR_TypeC_SdhC"/>
    <property type="match status" value="1"/>
</dbReference>
<keyword evidence="2" id="KW-0349">Heme</keyword>
<dbReference type="PROSITE" id="PS01000">
    <property type="entry name" value="SDH_CYT_1"/>
    <property type="match status" value="1"/>
</dbReference>
<keyword evidence="7 8" id="KW-0472">Membrane</keyword>
<comment type="caution">
    <text evidence="9">The sequence shown here is derived from an EMBL/GenBank/DDBJ whole genome shotgun (WGS) entry which is preliminary data.</text>
</comment>
<dbReference type="PANTHER" id="PTHR10978">
    <property type="entry name" value="SUCCINATE DEHYDROGENASE CYTOCHROME B560 SUBUNIT"/>
    <property type="match status" value="1"/>
</dbReference>
<dbReference type="InterPro" id="IPR018495">
    <property type="entry name" value="Succ_DH_cyt_bsu_CS"/>
</dbReference>
<sequence length="379" mass="43118">MIVNPATRILFRNSKNLTILRSRANGYARSATEESKLFWEKNDKLKRPMSPHLTIYRLPLPANLSIMHRATGAAMTAVVFGFGFGSFLWSGKFDQVVEFLRENVHPHLMLTAKVILAFPLCYHALNGVRHLVWDTGRALDLRSVHKTGYAIVALAFLLSLAIGTIILNNMASLTYDSESKTFNAQIAITQTESESTVSNDDVAESKLGEESKLEDEFNDKNIVPDSNLMYELYQDSIIEEVNERISSDKTKFTKKIKDLSDPKINIKLNLIKKNSQPIETNFFLHKGQNTLSNHKCDLIPNVLFDVNRIYTESEDDNTYITVDVYKKTIKQTEVKMSQSEKPIGQLRLKLESHMKEKTSKSLDHHDSLITFTAFRKQGQ</sequence>
<dbReference type="EMBL" id="REGN01000956">
    <property type="protein sequence ID" value="RNA37938.1"/>
    <property type="molecule type" value="Genomic_DNA"/>
</dbReference>
<feature type="transmembrane region" description="Helical" evidence="8">
    <location>
        <begin position="148"/>
        <end position="167"/>
    </location>
</feature>
<evidence type="ECO:0000313" key="9">
    <source>
        <dbReference type="EMBL" id="RNA37938.1"/>
    </source>
</evidence>
<comment type="subcellular location">
    <subcellularLocation>
        <location evidence="1">Membrane</location>
        <topology evidence="1">Multi-pass membrane protein</topology>
    </subcellularLocation>
</comment>
<dbReference type="PANTHER" id="PTHR10978:SF5">
    <property type="entry name" value="SUCCINATE DEHYDROGENASE CYTOCHROME B560 SUBUNIT, MITOCHONDRIAL"/>
    <property type="match status" value="1"/>
</dbReference>
<dbReference type="Gene3D" id="1.20.5.540">
    <property type="entry name" value="Single helix bin"/>
    <property type="match status" value="1"/>
</dbReference>
<dbReference type="SUPFAM" id="SSF81343">
    <property type="entry name" value="Fumarate reductase respiratory complex transmembrane subunits"/>
    <property type="match status" value="1"/>
</dbReference>
<evidence type="ECO:0000256" key="1">
    <source>
        <dbReference type="ARBA" id="ARBA00004141"/>
    </source>
</evidence>
<evidence type="ECO:0000256" key="2">
    <source>
        <dbReference type="ARBA" id="ARBA00022617"/>
    </source>
</evidence>
<dbReference type="GO" id="GO:0046872">
    <property type="term" value="F:metal ion binding"/>
    <property type="evidence" value="ECO:0007669"/>
    <property type="project" value="UniProtKB-KW"/>
</dbReference>
<gene>
    <name evidence="9" type="ORF">BpHYR1_013260</name>
</gene>
<dbReference type="STRING" id="10195.A0A3M7SQX5"/>
<proteinExistence type="predicted"/>
<dbReference type="AlphaFoldDB" id="A0A3M7SQX5"/>
<dbReference type="PROSITE" id="PS01001">
    <property type="entry name" value="SDH_CYT_2"/>
    <property type="match status" value="1"/>
</dbReference>
<dbReference type="InterPro" id="IPR014314">
    <property type="entry name" value="Succ_DH_cytb556"/>
</dbReference>
<accession>A0A3M7SQX5</accession>
<keyword evidence="5 8" id="KW-1133">Transmembrane helix</keyword>
<keyword evidence="6" id="KW-0408">Iron</keyword>
<evidence type="ECO:0000256" key="4">
    <source>
        <dbReference type="ARBA" id="ARBA00022723"/>
    </source>
</evidence>
<feature type="transmembrane region" description="Helical" evidence="8">
    <location>
        <begin position="110"/>
        <end position="128"/>
    </location>
</feature>
<evidence type="ECO:0000256" key="7">
    <source>
        <dbReference type="ARBA" id="ARBA00023136"/>
    </source>
</evidence>
<dbReference type="InterPro" id="IPR000701">
    <property type="entry name" value="SuccDH_FuR_B_TM-su"/>
</dbReference>
<dbReference type="Proteomes" id="UP000276133">
    <property type="component" value="Unassembled WGS sequence"/>
</dbReference>
<keyword evidence="4" id="KW-0479">Metal-binding</keyword>
<dbReference type="NCBIfam" id="TIGR02970">
    <property type="entry name" value="succ_dehyd_cytB"/>
    <property type="match status" value="1"/>
</dbReference>
<reference evidence="9 10" key="1">
    <citation type="journal article" date="2018" name="Sci. Rep.">
        <title>Genomic signatures of local adaptation to the degree of environmental predictability in rotifers.</title>
        <authorList>
            <person name="Franch-Gras L."/>
            <person name="Hahn C."/>
            <person name="Garcia-Roger E.M."/>
            <person name="Carmona M.J."/>
            <person name="Serra M."/>
            <person name="Gomez A."/>
        </authorList>
    </citation>
    <scope>NUCLEOTIDE SEQUENCE [LARGE SCALE GENOMIC DNA]</scope>
    <source>
        <strain evidence="9">HYR1</strain>
    </source>
</reference>
<protein>
    <submittedName>
        <fullName evidence="9">Succinate dehydrogenase cytochrome b560 mitochondrial</fullName>
    </submittedName>
</protein>
<evidence type="ECO:0000256" key="6">
    <source>
        <dbReference type="ARBA" id="ARBA00023004"/>
    </source>
</evidence>
<evidence type="ECO:0000256" key="3">
    <source>
        <dbReference type="ARBA" id="ARBA00022692"/>
    </source>
</evidence>
<dbReference type="GO" id="GO:0009055">
    <property type="term" value="F:electron transfer activity"/>
    <property type="evidence" value="ECO:0007669"/>
    <property type="project" value="InterPro"/>
</dbReference>
<evidence type="ECO:0000256" key="8">
    <source>
        <dbReference type="SAM" id="Phobius"/>
    </source>
</evidence>
<name>A0A3M7SQX5_BRAPC</name>
<dbReference type="Pfam" id="PF01127">
    <property type="entry name" value="Sdh_cyt"/>
    <property type="match status" value="1"/>
</dbReference>
<dbReference type="OrthoDB" id="588261at2759"/>
<dbReference type="GO" id="GO:0005739">
    <property type="term" value="C:mitochondrion"/>
    <property type="evidence" value="ECO:0007669"/>
    <property type="project" value="GOC"/>
</dbReference>
<evidence type="ECO:0000313" key="10">
    <source>
        <dbReference type="Proteomes" id="UP000276133"/>
    </source>
</evidence>